<reference evidence="1 2" key="1">
    <citation type="submission" date="2021-06" db="EMBL/GenBank/DDBJ databases">
        <authorList>
            <person name="Palmer J.M."/>
        </authorList>
    </citation>
    <scope>NUCLEOTIDE SEQUENCE [LARGE SCALE GENOMIC DNA]</scope>
    <source>
        <strain evidence="2">if_2019</strain>
        <tissue evidence="1">Muscle</tissue>
    </source>
</reference>
<name>A0ABV0T8A5_9TELE</name>
<gene>
    <name evidence="1" type="ORF">ILYODFUR_015393</name>
</gene>
<evidence type="ECO:0000313" key="1">
    <source>
        <dbReference type="EMBL" id="MEQ2229095.1"/>
    </source>
</evidence>
<dbReference type="EMBL" id="JAHRIQ010024519">
    <property type="protein sequence ID" value="MEQ2229095.1"/>
    <property type="molecule type" value="Genomic_DNA"/>
</dbReference>
<protein>
    <submittedName>
        <fullName evidence="1">Uncharacterized protein</fullName>
    </submittedName>
</protein>
<sequence length="87" mass="10006">MIQEELTSVRVSISCMRRHMGGMEICVWRSTGPYLIDLVAPRHKQRRAIKPTFDLKAAPSSAATLRSTFFRPLEYRNIMSHRNVLSS</sequence>
<comment type="caution">
    <text evidence="1">The sequence shown here is derived from an EMBL/GenBank/DDBJ whole genome shotgun (WGS) entry which is preliminary data.</text>
</comment>
<proteinExistence type="predicted"/>
<keyword evidence="2" id="KW-1185">Reference proteome</keyword>
<accession>A0ABV0T8A5</accession>
<organism evidence="1 2">
    <name type="scientific">Ilyodon furcidens</name>
    <name type="common">goldbreast splitfin</name>
    <dbReference type="NCBI Taxonomy" id="33524"/>
    <lineage>
        <taxon>Eukaryota</taxon>
        <taxon>Metazoa</taxon>
        <taxon>Chordata</taxon>
        <taxon>Craniata</taxon>
        <taxon>Vertebrata</taxon>
        <taxon>Euteleostomi</taxon>
        <taxon>Actinopterygii</taxon>
        <taxon>Neopterygii</taxon>
        <taxon>Teleostei</taxon>
        <taxon>Neoteleostei</taxon>
        <taxon>Acanthomorphata</taxon>
        <taxon>Ovalentaria</taxon>
        <taxon>Atherinomorphae</taxon>
        <taxon>Cyprinodontiformes</taxon>
        <taxon>Goodeidae</taxon>
        <taxon>Ilyodon</taxon>
    </lineage>
</organism>
<dbReference type="Proteomes" id="UP001482620">
    <property type="component" value="Unassembled WGS sequence"/>
</dbReference>
<evidence type="ECO:0000313" key="2">
    <source>
        <dbReference type="Proteomes" id="UP001482620"/>
    </source>
</evidence>